<evidence type="ECO:0000256" key="6">
    <source>
        <dbReference type="RuleBase" id="RU000461"/>
    </source>
</evidence>
<keyword evidence="7" id="KW-0732">Signal</keyword>
<keyword evidence="3 6" id="KW-0560">Oxidoreductase</keyword>
<organism evidence="8 9">
    <name type="scientific">Seiridium cardinale</name>
    <dbReference type="NCBI Taxonomy" id="138064"/>
    <lineage>
        <taxon>Eukaryota</taxon>
        <taxon>Fungi</taxon>
        <taxon>Dikarya</taxon>
        <taxon>Ascomycota</taxon>
        <taxon>Pezizomycotina</taxon>
        <taxon>Sordariomycetes</taxon>
        <taxon>Xylariomycetidae</taxon>
        <taxon>Amphisphaeriales</taxon>
        <taxon>Sporocadaceae</taxon>
        <taxon>Seiridium</taxon>
    </lineage>
</organism>
<feature type="signal peptide" evidence="7">
    <location>
        <begin position="1"/>
        <end position="20"/>
    </location>
</feature>
<name>A0ABR2Y3D5_9PEZI</name>
<dbReference type="PROSITE" id="PS00086">
    <property type="entry name" value="CYTOCHROME_P450"/>
    <property type="match status" value="1"/>
</dbReference>
<dbReference type="CDD" id="cd11065">
    <property type="entry name" value="CYP64-like"/>
    <property type="match status" value="1"/>
</dbReference>
<evidence type="ECO:0000256" key="3">
    <source>
        <dbReference type="ARBA" id="ARBA00023002"/>
    </source>
</evidence>
<dbReference type="InterPro" id="IPR050364">
    <property type="entry name" value="Cytochrome_P450_fung"/>
</dbReference>
<dbReference type="PRINTS" id="PR00385">
    <property type="entry name" value="P450"/>
</dbReference>
<dbReference type="InterPro" id="IPR017972">
    <property type="entry name" value="Cyt_P450_CS"/>
</dbReference>
<evidence type="ECO:0000256" key="4">
    <source>
        <dbReference type="ARBA" id="ARBA00023004"/>
    </source>
</evidence>
<sequence length="586" mass="67116">MANTSSQIITSVGLILLVIAARNLHLMPDHDVHLQFQKWAQEYGPVYSLILGTKTMIVLSNDRAIKDIMDKKSAVSSDRMDMYIGQRIASGGLRVLMMGYGQTWRMVRRIMHDQLNVNAAQAFYPYQELEIRQMMYDILNEPKDFKTHFRRYSNSLMTTTTFGYRTYSYENPHLKELMVVLDEFLLLAQTGLAALMDFLPILQMLPTWMLPTKQRAARNHKREKTLYRYHWDRAKADILSSDKPNPSFSVGLVREQNKHGFDDDFAAYITGTLLEAGTDTTANTLIWFICAMLVFPEVQHRARAELDRVVGSDRTPLPEDEPNLPYIRGCVKESLRWMPVTIMGAIPHALTQEDHYMGFRLPKGSALVNNVYTIHTDDSRYPNPGQFDPDRFKDDKQSFYDAAVNPDVSQRDQFAFGAGRRICPGIHVADRSLFLSISRLLWAFEIKRSLDNNGNEVVPNPTQVTQGFLASPLPFEAVITPRDQKRAEIIRNDWETAKWENLDSETLQWKVFRRCVKVQTGMNLEEQGTLQRAPAYLDSPNVFGTTSHNINMSRKRPINPGRITEGFLENFAESHSLPPLLGTLDQ</sequence>
<evidence type="ECO:0000256" key="2">
    <source>
        <dbReference type="ARBA" id="ARBA00022723"/>
    </source>
</evidence>
<proteinExistence type="inferred from homology"/>
<comment type="caution">
    <text evidence="8">The sequence shown here is derived from an EMBL/GenBank/DDBJ whole genome shotgun (WGS) entry which is preliminary data.</text>
</comment>
<gene>
    <name evidence="8" type="ORF">SCAR479_02519</name>
</gene>
<dbReference type="SUPFAM" id="SSF48264">
    <property type="entry name" value="Cytochrome P450"/>
    <property type="match status" value="1"/>
</dbReference>
<dbReference type="Proteomes" id="UP001465668">
    <property type="component" value="Unassembled WGS sequence"/>
</dbReference>
<dbReference type="Pfam" id="PF00067">
    <property type="entry name" value="p450"/>
    <property type="match status" value="1"/>
</dbReference>
<dbReference type="PANTHER" id="PTHR46300">
    <property type="entry name" value="P450, PUTATIVE (EUROFUNG)-RELATED-RELATED"/>
    <property type="match status" value="1"/>
</dbReference>
<dbReference type="PRINTS" id="PR00463">
    <property type="entry name" value="EP450I"/>
</dbReference>
<keyword evidence="4 6" id="KW-0408">Iron</keyword>
<keyword evidence="6" id="KW-0349">Heme</keyword>
<evidence type="ECO:0000256" key="5">
    <source>
        <dbReference type="ARBA" id="ARBA00023033"/>
    </source>
</evidence>
<accession>A0ABR2Y3D5</accession>
<dbReference type="InterPro" id="IPR036396">
    <property type="entry name" value="Cyt_P450_sf"/>
</dbReference>
<dbReference type="InterPro" id="IPR001128">
    <property type="entry name" value="Cyt_P450"/>
</dbReference>
<evidence type="ECO:0000313" key="8">
    <source>
        <dbReference type="EMBL" id="KAK9780404.1"/>
    </source>
</evidence>
<keyword evidence="9" id="KW-1185">Reference proteome</keyword>
<dbReference type="InterPro" id="IPR002401">
    <property type="entry name" value="Cyt_P450_E_grp-I"/>
</dbReference>
<dbReference type="EMBL" id="JARVKM010000006">
    <property type="protein sequence ID" value="KAK9780404.1"/>
    <property type="molecule type" value="Genomic_DNA"/>
</dbReference>
<evidence type="ECO:0000256" key="7">
    <source>
        <dbReference type="SAM" id="SignalP"/>
    </source>
</evidence>
<dbReference type="Gene3D" id="1.10.630.10">
    <property type="entry name" value="Cytochrome P450"/>
    <property type="match status" value="1"/>
</dbReference>
<evidence type="ECO:0000256" key="1">
    <source>
        <dbReference type="ARBA" id="ARBA00010617"/>
    </source>
</evidence>
<dbReference type="PANTHER" id="PTHR46300:SF2">
    <property type="entry name" value="CYTOCHROME P450 MONOOXYGENASE ALNH-RELATED"/>
    <property type="match status" value="1"/>
</dbReference>
<evidence type="ECO:0000313" key="9">
    <source>
        <dbReference type="Proteomes" id="UP001465668"/>
    </source>
</evidence>
<feature type="chain" id="PRO_5047404150" evidence="7">
    <location>
        <begin position="21"/>
        <end position="586"/>
    </location>
</feature>
<keyword evidence="5 6" id="KW-0503">Monooxygenase</keyword>
<comment type="similarity">
    <text evidence="1 6">Belongs to the cytochrome P450 family.</text>
</comment>
<protein>
    <submittedName>
        <fullName evidence="8">Cytochrome P450</fullName>
    </submittedName>
</protein>
<reference evidence="8 9" key="1">
    <citation type="submission" date="2024-02" db="EMBL/GenBank/DDBJ databases">
        <title>First draft genome assembly of two strains of Seiridium cardinale.</title>
        <authorList>
            <person name="Emiliani G."/>
            <person name="Scali E."/>
        </authorList>
    </citation>
    <scope>NUCLEOTIDE SEQUENCE [LARGE SCALE GENOMIC DNA]</scope>
    <source>
        <strain evidence="8 9">BM-138-000479</strain>
    </source>
</reference>
<keyword evidence="2 6" id="KW-0479">Metal-binding</keyword>